<accession>A0A0B9G006</accession>
<proteinExistence type="predicted"/>
<comment type="caution">
    <text evidence="3">The sequence shown here is derived from an EMBL/GenBank/DDBJ whole genome shotgun (WGS) entry which is preliminary data.</text>
</comment>
<dbReference type="InterPro" id="IPR025711">
    <property type="entry name" value="PepSY"/>
</dbReference>
<feature type="domain" description="PepSY" evidence="2">
    <location>
        <begin position="9"/>
        <end position="88"/>
    </location>
</feature>
<evidence type="ECO:0000313" key="3">
    <source>
        <dbReference type="EMBL" id="KHT61924.1"/>
    </source>
</evidence>
<dbReference type="AlphaFoldDB" id="A0A0B9G006"/>
<dbReference type="RefSeq" id="WP_039466726.1">
    <property type="nucleotide sequence ID" value="NZ_JWLZ01000188.1"/>
</dbReference>
<evidence type="ECO:0000259" key="2">
    <source>
        <dbReference type="Pfam" id="PF13670"/>
    </source>
</evidence>
<protein>
    <recommendedName>
        <fullName evidence="2">PepSY domain-containing protein</fullName>
    </recommendedName>
</protein>
<organism evidence="3 4">
    <name type="scientific">Photobacterium gaetbulicola</name>
    <dbReference type="NCBI Taxonomy" id="1295392"/>
    <lineage>
        <taxon>Bacteria</taxon>
        <taxon>Pseudomonadati</taxon>
        <taxon>Pseudomonadota</taxon>
        <taxon>Gammaproteobacteria</taxon>
        <taxon>Vibrionales</taxon>
        <taxon>Vibrionaceae</taxon>
        <taxon>Photobacterium</taxon>
    </lineage>
</organism>
<feature type="chain" id="PRO_5002127790" description="PepSY domain-containing protein" evidence="1">
    <location>
        <begin position="24"/>
        <end position="92"/>
    </location>
</feature>
<dbReference type="Proteomes" id="UP000031278">
    <property type="component" value="Unassembled WGS sequence"/>
</dbReference>
<dbReference type="Pfam" id="PF13670">
    <property type="entry name" value="PepSY_2"/>
    <property type="match status" value="1"/>
</dbReference>
<gene>
    <name evidence="3" type="ORF">RJ45_20575</name>
</gene>
<evidence type="ECO:0000256" key="1">
    <source>
        <dbReference type="SAM" id="SignalP"/>
    </source>
</evidence>
<evidence type="ECO:0000313" key="4">
    <source>
        <dbReference type="Proteomes" id="UP000031278"/>
    </source>
</evidence>
<reference evidence="3 4" key="1">
    <citation type="submission" date="2014-12" db="EMBL/GenBank/DDBJ databases">
        <title>Genome sequencing of Photobacterium gaetbulicola AD005a.</title>
        <authorList>
            <person name="Adrian T.G.S."/>
            <person name="Chan K.G."/>
        </authorList>
    </citation>
    <scope>NUCLEOTIDE SEQUENCE [LARGE SCALE GENOMIC DNA]</scope>
    <source>
        <strain evidence="3 4">AD005a</strain>
    </source>
</reference>
<name>A0A0B9G006_9GAMM</name>
<feature type="signal peptide" evidence="1">
    <location>
        <begin position="1"/>
        <end position="23"/>
    </location>
</feature>
<dbReference type="EMBL" id="JWLZ01000188">
    <property type="protein sequence ID" value="KHT61924.1"/>
    <property type="molecule type" value="Genomic_DNA"/>
</dbReference>
<sequence length="92" mass="10396">MKVLFKSLLAVLAVSSIALPVYADPVEPEVSPELTVPKAMRLLQSHGYHDFRKIKVERDEHEIEVEARNADGHKVEIEMDLFSGKILAVERD</sequence>
<keyword evidence="1" id="KW-0732">Signal</keyword>